<comment type="similarity">
    <text evidence="5">Belongs to the nucleoredoxin family.</text>
</comment>
<dbReference type="EC" id="1.8.1.8" evidence="1"/>
<proteinExistence type="inferred from homology"/>
<keyword evidence="3" id="KW-0560">Oxidoreductase</keyword>
<keyword evidence="4" id="KW-0520">NAD</keyword>
<dbReference type="EMBL" id="LGRX02017475">
    <property type="protein sequence ID" value="KAK3260713.1"/>
    <property type="molecule type" value="Genomic_DNA"/>
</dbReference>
<keyword evidence="2" id="KW-0677">Repeat</keyword>
<evidence type="ECO:0000256" key="4">
    <source>
        <dbReference type="ARBA" id="ARBA00023027"/>
    </source>
</evidence>
<sequence>DLTNGCHVLEDETGAPVDIASLRGKLVALYFSASWCPPCRSFSPQLAQFAQRHASDLVVVFVSCDHSQMSMETFVKGKGFLRVRFDTTVRQALMAAYKEVQFICKDADYIHAYSDYARGAAFLL</sequence>
<evidence type="ECO:0000313" key="10">
    <source>
        <dbReference type="Proteomes" id="UP001190700"/>
    </source>
</evidence>
<dbReference type="GO" id="GO:0047134">
    <property type="term" value="F:protein-disulfide reductase [NAD(P)H] activity"/>
    <property type="evidence" value="ECO:0007669"/>
    <property type="project" value="UniProtKB-EC"/>
</dbReference>
<keyword evidence="10" id="KW-1185">Reference proteome</keyword>
<evidence type="ECO:0000259" key="8">
    <source>
        <dbReference type="PROSITE" id="PS51352"/>
    </source>
</evidence>
<reference evidence="9 10" key="1">
    <citation type="journal article" date="2015" name="Genome Biol. Evol.">
        <title>Comparative Genomics of a Bacterivorous Green Alga Reveals Evolutionary Causalities and Consequences of Phago-Mixotrophic Mode of Nutrition.</title>
        <authorList>
            <person name="Burns J.A."/>
            <person name="Paasch A."/>
            <person name="Narechania A."/>
            <person name="Kim E."/>
        </authorList>
    </citation>
    <scope>NUCLEOTIDE SEQUENCE [LARGE SCALE GENOMIC DNA]</scope>
    <source>
        <strain evidence="9 10">PLY_AMNH</strain>
    </source>
</reference>
<comment type="catalytic activity">
    <reaction evidence="7">
        <text>[protein]-dithiol + NADP(+) = [protein]-disulfide + NADPH + H(+)</text>
        <dbReference type="Rhea" id="RHEA:18753"/>
        <dbReference type="Rhea" id="RHEA-COMP:10593"/>
        <dbReference type="Rhea" id="RHEA-COMP:10594"/>
        <dbReference type="ChEBI" id="CHEBI:15378"/>
        <dbReference type="ChEBI" id="CHEBI:29950"/>
        <dbReference type="ChEBI" id="CHEBI:50058"/>
        <dbReference type="ChEBI" id="CHEBI:57783"/>
        <dbReference type="ChEBI" id="CHEBI:58349"/>
        <dbReference type="EC" id="1.8.1.8"/>
    </reaction>
</comment>
<dbReference type="InterPro" id="IPR012336">
    <property type="entry name" value="Thioredoxin-like_fold"/>
</dbReference>
<dbReference type="InterPro" id="IPR052259">
    <property type="entry name" value="Nucleoredoxin-like"/>
</dbReference>
<evidence type="ECO:0000256" key="3">
    <source>
        <dbReference type="ARBA" id="ARBA00023002"/>
    </source>
</evidence>
<organism evidence="9 10">
    <name type="scientific">Cymbomonas tetramitiformis</name>
    <dbReference type="NCBI Taxonomy" id="36881"/>
    <lineage>
        <taxon>Eukaryota</taxon>
        <taxon>Viridiplantae</taxon>
        <taxon>Chlorophyta</taxon>
        <taxon>Pyramimonadophyceae</taxon>
        <taxon>Pyramimonadales</taxon>
        <taxon>Pyramimonadaceae</taxon>
        <taxon>Cymbomonas</taxon>
    </lineage>
</organism>
<dbReference type="Proteomes" id="UP001190700">
    <property type="component" value="Unassembled WGS sequence"/>
</dbReference>
<dbReference type="Pfam" id="PF13905">
    <property type="entry name" value="Thioredoxin_8"/>
    <property type="match status" value="1"/>
</dbReference>
<evidence type="ECO:0000256" key="7">
    <source>
        <dbReference type="ARBA" id="ARBA00047804"/>
    </source>
</evidence>
<protein>
    <recommendedName>
        <fullName evidence="1">protein-disulfide reductase</fullName>
        <ecNumber evidence="1">1.8.1.8</ecNumber>
    </recommendedName>
</protein>
<dbReference type="SUPFAM" id="SSF52833">
    <property type="entry name" value="Thioredoxin-like"/>
    <property type="match status" value="1"/>
</dbReference>
<name>A0AAE0FJH5_9CHLO</name>
<dbReference type="Gene3D" id="3.40.30.10">
    <property type="entry name" value="Glutaredoxin"/>
    <property type="match status" value="1"/>
</dbReference>
<evidence type="ECO:0000256" key="1">
    <source>
        <dbReference type="ARBA" id="ARBA00012612"/>
    </source>
</evidence>
<evidence type="ECO:0000313" key="9">
    <source>
        <dbReference type="EMBL" id="KAK3260713.1"/>
    </source>
</evidence>
<evidence type="ECO:0000256" key="2">
    <source>
        <dbReference type="ARBA" id="ARBA00022737"/>
    </source>
</evidence>
<dbReference type="InterPro" id="IPR013766">
    <property type="entry name" value="Thioredoxin_domain"/>
</dbReference>
<gene>
    <name evidence="9" type="ORF">CYMTET_30343</name>
</gene>
<dbReference type="AlphaFoldDB" id="A0AAE0FJH5"/>
<dbReference type="PANTHER" id="PTHR13871">
    <property type="entry name" value="THIOREDOXIN"/>
    <property type="match status" value="1"/>
</dbReference>
<feature type="domain" description="Thioredoxin" evidence="8">
    <location>
        <begin position="1"/>
        <end position="119"/>
    </location>
</feature>
<evidence type="ECO:0000256" key="6">
    <source>
        <dbReference type="ARBA" id="ARBA00047388"/>
    </source>
</evidence>
<accession>A0AAE0FJH5</accession>
<dbReference type="InterPro" id="IPR036249">
    <property type="entry name" value="Thioredoxin-like_sf"/>
</dbReference>
<comment type="caution">
    <text evidence="9">The sequence shown here is derived from an EMBL/GenBank/DDBJ whole genome shotgun (WGS) entry which is preliminary data.</text>
</comment>
<comment type="catalytic activity">
    <reaction evidence="6">
        <text>[protein]-dithiol + NAD(+) = [protein]-disulfide + NADH + H(+)</text>
        <dbReference type="Rhea" id="RHEA:18749"/>
        <dbReference type="Rhea" id="RHEA-COMP:10593"/>
        <dbReference type="Rhea" id="RHEA-COMP:10594"/>
        <dbReference type="ChEBI" id="CHEBI:15378"/>
        <dbReference type="ChEBI" id="CHEBI:29950"/>
        <dbReference type="ChEBI" id="CHEBI:50058"/>
        <dbReference type="ChEBI" id="CHEBI:57540"/>
        <dbReference type="ChEBI" id="CHEBI:57945"/>
        <dbReference type="EC" id="1.8.1.8"/>
    </reaction>
</comment>
<evidence type="ECO:0000256" key="5">
    <source>
        <dbReference type="ARBA" id="ARBA00025782"/>
    </source>
</evidence>
<dbReference type="PANTHER" id="PTHR13871:SF96">
    <property type="entry name" value="THIOREDOXIN DOMAIN-CONTAINING PROTEIN"/>
    <property type="match status" value="1"/>
</dbReference>
<dbReference type="PROSITE" id="PS51352">
    <property type="entry name" value="THIOREDOXIN_2"/>
    <property type="match status" value="1"/>
</dbReference>
<feature type="non-terminal residue" evidence="9">
    <location>
        <position position="1"/>
    </location>
</feature>